<reference evidence="2 3" key="1">
    <citation type="submission" date="2015-10" db="EMBL/GenBank/DDBJ databases">
        <title>Genome analyses suggest a sexual origin of heterokaryosis in a supposedly ancient asexual fungus.</title>
        <authorList>
            <person name="Ropars J."/>
            <person name="Sedzielewska K."/>
            <person name="Noel J."/>
            <person name="Charron P."/>
            <person name="Farinelli L."/>
            <person name="Marton T."/>
            <person name="Kruger M."/>
            <person name="Pelin A."/>
            <person name="Brachmann A."/>
            <person name="Corradi N."/>
        </authorList>
    </citation>
    <scope>NUCLEOTIDE SEQUENCE [LARGE SCALE GENOMIC DNA]</scope>
    <source>
        <strain evidence="2 3">A4</strain>
    </source>
</reference>
<keyword evidence="3" id="KW-1185">Reference proteome</keyword>
<dbReference type="EMBL" id="LLXI01003579">
    <property type="protein sequence ID" value="PKY59461.1"/>
    <property type="molecule type" value="Genomic_DNA"/>
</dbReference>
<dbReference type="VEuPathDB" id="FungiDB:RhiirA1_543157"/>
<evidence type="ECO:0000313" key="3">
    <source>
        <dbReference type="Proteomes" id="UP000234323"/>
    </source>
</evidence>
<dbReference type="AlphaFoldDB" id="A0A2I1HKS8"/>
<dbReference type="PANTHER" id="PTHR31424:SF5">
    <property type="entry name" value="APPLE DOMAIN-CONTAINING PROTEIN"/>
    <property type="match status" value="1"/>
</dbReference>
<dbReference type="VEuPathDB" id="FungiDB:FUN_022291"/>
<dbReference type="VEuPathDB" id="FungiDB:RhiirA1_474246"/>
<dbReference type="VEuPathDB" id="FungiDB:FUN_019573"/>
<dbReference type="PANTHER" id="PTHR31424">
    <property type="entry name" value="PROTEIN CBG23806"/>
    <property type="match status" value="1"/>
</dbReference>
<dbReference type="VEuPathDB" id="FungiDB:RhiirFUN_006110"/>
<name>A0A2I1HKS8_9GLOM</name>
<proteinExistence type="predicted"/>
<evidence type="ECO:0000313" key="2">
    <source>
        <dbReference type="EMBL" id="PKY59461.1"/>
    </source>
</evidence>
<dbReference type="InterPro" id="IPR018289">
    <property type="entry name" value="MULE_transposase_dom"/>
</dbReference>
<sequence length="1170" mass="136150">MVEIAPENENSFSSRVFIHDYPNNSRIEARYISNGRLYISYYNIIAVGNYPSIPRLTRKSQNSTFQYPIPNDYIVETELFEWSLKCETKYITDSKVCYTINWKEGRVDWNISSTKSSTAVTNLFLQKINQNRSTKLSGPRLFGFDIEPLYNFRLQIGLQPVIKNNNRRKRPLEEISSRSQQNKRLNSFGRDVQKAIDELIIKHKLTNLSGEPIVHLCYIELDYKEDQQAYIKFKNPNNSSAIQTRVDAIVRVCDEAVLGRDGYRNLAAVVPTLFREYLVANRRNEMNELMNMQIHIGIFNIDNEINNQSNIDNNINNNVNDILVDDHEIGNGAFRSILDILKILIPFWKAGQNPVIFPGDTLYIKIGGDGRNVGRRQNHVMITFCLLNEKKEVLKPDHQYCICLYIGHENYKDLAKVGQLFQDQLFDLKNNGIIDQDGVNWPVELFFCGDWKFMYIIMGERKSPLFPAINQKNYIPDELHLFLRISDVLMECLFADLIKKKEFQKQIKPAVELAFKNIKFPVSHFIPDIRGEDIEKLWREFYHLYIILHKEYLSDQEIDIDTQGHMNSATQVPGLYRKDDVTSYMHVFAKHVPQFMRQLRVQYITSSYLWQQSYDMDLQNVSQSNVHEKNNDDNNDELLALTIQNSIKKEKLGSTLLISTEQYFSLILQQPCDSCGETKITNKKWDILTSGFSTKIVIKYDNFTDIESSLPLEPSFERDFRYQIFRNDKDSNDSIIIRRGNYEPRKIIDQKLHQLHDMHNHEVALITQLEILKKKYPEYVFRKQDVYNAIYKLRQSNRDEKLDSVLFLNILLEKMTQDLHWKIYIRHSVLNDNTCKTNKYNMYLSVLIVKDNYGQFQNIANALVEDKMTSTYTCILQCLMKATDNFAPKAFWTDSNKAFYSCRNVLSIELLKQRWAFMINEFSLMVVYKESANIKAKYTPIGLPYLSSQFFSNVDAIIVKFLSPFILSLQRYQISQSFTYEGQLTSYLFENLQAETIDDNFIEEVVDEPQITLKAIFDVDFTLQSHKENAQRIIPQRNRFGVAFLTAKTAINIALETGISKIIKRFHDGDGIESEIINVVVESNSQIVSLQENLINQTTNPYVTKIRGAPSKKRIKSAIEISGRSAIHDITSQTNIQQSNDGDIMLRSQRKCGLCKKSGHYQKKCLNGRE</sequence>
<gene>
    <name evidence="2" type="ORF">RhiirA4_482234</name>
</gene>
<accession>A0A2I1HKS8</accession>
<protein>
    <recommendedName>
        <fullName evidence="1">MULE transposase domain-containing protein</fullName>
    </recommendedName>
</protein>
<dbReference type="VEuPathDB" id="FungiDB:RhiirA1_469493"/>
<dbReference type="Pfam" id="PF10551">
    <property type="entry name" value="MULE"/>
    <property type="match status" value="1"/>
</dbReference>
<feature type="domain" description="MULE transposase" evidence="1">
    <location>
        <begin position="830"/>
        <end position="899"/>
    </location>
</feature>
<dbReference type="VEuPathDB" id="FungiDB:RhiirFUN_000826"/>
<organism evidence="2 3">
    <name type="scientific">Rhizophagus irregularis</name>
    <dbReference type="NCBI Taxonomy" id="588596"/>
    <lineage>
        <taxon>Eukaryota</taxon>
        <taxon>Fungi</taxon>
        <taxon>Fungi incertae sedis</taxon>
        <taxon>Mucoromycota</taxon>
        <taxon>Glomeromycotina</taxon>
        <taxon>Glomeromycetes</taxon>
        <taxon>Glomerales</taxon>
        <taxon>Glomeraceae</taxon>
        <taxon>Rhizophagus</taxon>
    </lineage>
</organism>
<evidence type="ECO:0000259" key="1">
    <source>
        <dbReference type="Pfam" id="PF10551"/>
    </source>
</evidence>
<dbReference type="Proteomes" id="UP000234323">
    <property type="component" value="Unassembled WGS sequence"/>
</dbReference>
<comment type="caution">
    <text evidence="2">The sequence shown here is derived from an EMBL/GenBank/DDBJ whole genome shotgun (WGS) entry which is preliminary data.</text>
</comment>